<evidence type="ECO:0000259" key="4">
    <source>
        <dbReference type="Pfam" id="PF01464"/>
    </source>
</evidence>
<comment type="caution">
    <text evidence="5">The sequence shown here is derived from an EMBL/GenBank/DDBJ whole genome shotgun (WGS) entry which is preliminary data.</text>
</comment>
<dbReference type="EMBL" id="ACJD01000004">
    <property type="protein sequence ID" value="EEH14164.1"/>
    <property type="molecule type" value="Genomic_DNA"/>
</dbReference>
<keyword evidence="3" id="KW-0472">Membrane</keyword>
<dbReference type="Proteomes" id="UP000003678">
    <property type="component" value="Unassembled WGS sequence"/>
</dbReference>
<keyword evidence="3" id="KW-0812">Transmembrane</keyword>
<dbReference type="PANTHER" id="PTHR37423">
    <property type="entry name" value="SOLUBLE LYTIC MUREIN TRANSGLYCOSYLASE-RELATED"/>
    <property type="match status" value="1"/>
</dbReference>
<accession>C0G7D7</accession>
<dbReference type="Gene3D" id="1.10.530.10">
    <property type="match status" value="1"/>
</dbReference>
<dbReference type="InterPro" id="IPR008258">
    <property type="entry name" value="Transglycosylase_SLT_dom_1"/>
</dbReference>
<dbReference type="SUPFAM" id="SSF53955">
    <property type="entry name" value="Lysozyme-like"/>
    <property type="match status" value="1"/>
</dbReference>
<dbReference type="AlphaFoldDB" id="C0G7D7"/>
<sequence length="294" mass="30826">MNKTAGTISTCGKLALPCFRARGGTGSMNQFIMTIAVLAVASILHAAVGVFAAFAADEPAPPIHAPSLSPDKPAPTVNRICQLIEANAEAHGIPKDFFARLIWKESRFDHNAVSPVGAQGIAQFMPYTAKERGLVDPFDVEQAIPASAGFLRDLKDAFGNWGLAAAAYNAGAGRVSSWMRTGGFLPLETEDYVLDITGAPADDFAAGQEVVNRPLDPKLGFHDACRSSALQRSPCHGSSRNLGAYSSPEISAAASPSTNGTDYASNLPPFLQGTIRLSAAFARQSAGAESMRCA</sequence>
<dbReference type="Pfam" id="PF01464">
    <property type="entry name" value="SLT"/>
    <property type="match status" value="1"/>
</dbReference>
<name>C0G7D7_9HYPH</name>
<proteinExistence type="inferred from homology"/>
<reference evidence="5 6" key="1">
    <citation type="submission" date="2009-03" db="EMBL/GenBank/DDBJ databases">
        <authorList>
            <person name="Setubal J.C."/>
            <person name="Boyle S."/>
            <person name="Crasta O.R."/>
            <person name="Gillespie J.J."/>
            <person name="Kenyon R.W."/>
            <person name="Lu J."/>
            <person name="Mane S."/>
            <person name="Nagrani S."/>
            <person name="Shallom J.M."/>
            <person name="Shallom S."/>
            <person name="Shukla M."/>
            <person name="Snyder E.E."/>
            <person name="Sobral B.W."/>
            <person name="Wattam A.R."/>
            <person name="Will R."/>
            <person name="Williams K."/>
            <person name="Yoo H."/>
            <person name="Bruce D.H."/>
            <person name="Detter C."/>
            <person name="Munk C."/>
            <person name="Brettin T.S."/>
            <person name="Ficht T."/>
        </authorList>
    </citation>
    <scope>NUCLEOTIDE SEQUENCE [LARGE SCALE GENOMIC DNA]</scope>
    <source>
        <strain evidence="5 6">Cudo</strain>
    </source>
</reference>
<comment type="similarity">
    <text evidence="1">Belongs to the transglycosylase Slt family.</text>
</comment>
<dbReference type="CDD" id="cd00254">
    <property type="entry name" value="LT-like"/>
    <property type="match status" value="1"/>
</dbReference>
<comment type="similarity">
    <text evidence="2">Belongs to the virb1 family.</text>
</comment>
<protein>
    <submittedName>
        <fullName evidence="5">Transglycosylase, degenerate</fullName>
    </submittedName>
</protein>
<evidence type="ECO:0000256" key="2">
    <source>
        <dbReference type="ARBA" id="ARBA00009387"/>
    </source>
</evidence>
<feature type="transmembrane region" description="Helical" evidence="3">
    <location>
        <begin position="31"/>
        <end position="56"/>
    </location>
</feature>
<evidence type="ECO:0000256" key="1">
    <source>
        <dbReference type="ARBA" id="ARBA00007734"/>
    </source>
</evidence>
<evidence type="ECO:0000256" key="3">
    <source>
        <dbReference type="SAM" id="Phobius"/>
    </source>
</evidence>
<feature type="domain" description="Transglycosylase SLT" evidence="4">
    <location>
        <begin position="83"/>
        <end position="181"/>
    </location>
</feature>
<dbReference type="PANTHER" id="PTHR37423:SF2">
    <property type="entry name" value="MEMBRANE-BOUND LYTIC MUREIN TRANSGLYCOSYLASE C"/>
    <property type="match status" value="1"/>
</dbReference>
<dbReference type="InterPro" id="IPR023346">
    <property type="entry name" value="Lysozyme-like_dom_sf"/>
</dbReference>
<organism evidence="5 6">
    <name type="scientific">Brucella ceti str. Cudo</name>
    <dbReference type="NCBI Taxonomy" id="595497"/>
    <lineage>
        <taxon>Bacteria</taxon>
        <taxon>Pseudomonadati</taxon>
        <taxon>Pseudomonadota</taxon>
        <taxon>Alphaproteobacteria</taxon>
        <taxon>Hyphomicrobiales</taxon>
        <taxon>Brucellaceae</taxon>
        <taxon>Brucella/Ochrobactrum group</taxon>
        <taxon>Brucella</taxon>
    </lineage>
</organism>
<gene>
    <name evidence="5" type="ORF">BCETI_4000089</name>
</gene>
<keyword evidence="3" id="KW-1133">Transmembrane helix</keyword>
<evidence type="ECO:0000313" key="6">
    <source>
        <dbReference type="Proteomes" id="UP000003678"/>
    </source>
</evidence>
<evidence type="ECO:0000313" key="5">
    <source>
        <dbReference type="EMBL" id="EEH14164.1"/>
    </source>
</evidence>